<dbReference type="Proteomes" id="UP001596958">
    <property type="component" value="Unassembled WGS sequence"/>
</dbReference>
<accession>A0ABW2YUC0</accession>
<name>A0ABW2YUC0_9SPHI</name>
<feature type="modified residue" description="4-aspartylphosphate" evidence="2">
    <location>
        <position position="59"/>
    </location>
</feature>
<dbReference type="InterPro" id="IPR001789">
    <property type="entry name" value="Sig_transdc_resp-reg_receiver"/>
</dbReference>
<dbReference type="PANTHER" id="PTHR44591:SF3">
    <property type="entry name" value="RESPONSE REGULATORY DOMAIN-CONTAINING PROTEIN"/>
    <property type="match status" value="1"/>
</dbReference>
<dbReference type="InterPro" id="IPR011006">
    <property type="entry name" value="CheY-like_superfamily"/>
</dbReference>
<dbReference type="EMBL" id="JBHTHU010000005">
    <property type="protein sequence ID" value="MFD0749927.1"/>
    <property type="molecule type" value="Genomic_DNA"/>
</dbReference>
<evidence type="ECO:0000256" key="1">
    <source>
        <dbReference type="ARBA" id="ARBA00022553"/>
    </source>
</evidence>
<proteinExistence type="predicted"/>
<dbReference type="SUPFAM" id="SSF52172">
    <property type="entry name" value="CheY-like"/>
    <property type="match status" value="1"/>
</dbReference>
<dbReference type="SMART" id="SM00448">
    <property type="entry name" value="REC"/>
    <property type="match status" value="1"/>
</dbReference>
<sequence>MKQNPGSVRKKILIIENDQDIRNIIDFILEEQGFTTLSIPEPQDLDEIIPFKPDLILLDEFINDRPGHRLCKKIKQIGVLKNTPVIILSTANDIELIAAECNANDYISKPFNVPDMVDKVIRLVNHLPLAY</sequence>
<dbReference type="CDD" id="cd00156">
    <property type="entry name" value="REC"/>
    <property type="match status" value="1"/>
</dbReference>
<dbReference type="Pfam" id="PF00072">
    <property type="entry name" value="Response_reg"/>
    <property type="match status" value="1"/>
</dbReference>
<comment type="caution">
    <text evidence="4">The sequence shown here is derived from an EMBL/GenBank/DDBJ whole genome shotgun (WGS) entry which is preliminary data.</text>
</comment>
<keyword evidence="1 2" id="KW-0597">Phosphoprotein</keyword>
<evidence type="ECO:0000313" key="4">
    <source>
        <dbReference type="EMBL" id="MFD0749927.1"/>
    </source>
</evidence>
<dbReference type="InterPro" id="IPR050595">
    <property type="entry name" value="Bact_response_regulator"/>
</dbReference>
<reference evidence="5" key="1">
    <citation type="journal article" date="2019" name="Int. J. Syst. Evol. Microbiol.">
        <title>The Global Catalogue of Microorganisms (GCM) 10K type strain sequencing project: providing services to taxonomists for standard genome sequencing and annotation.</title>
        <authorList>
            <consortium name="The Broad Institute Genomics Platform"/>
            <consortium name="The Broad Institute Genome Sequencing Center for Infectious Disease"/>
            <person name="Wu L."/>
            <person name="Ma J."/>
        </authorList>
    </citation>
    <scope>NUCLEOTIDE SEQUENCE [LARGE SCALE GENOMIC DNA]</scope>
    <source>
        <strain evidence="5">CCUG 63418</strain>
    </source>
</reference>
<gene>
    <name evidence="4" type="ORF">ACFQZS_07225</name>
</gene>
<evidence type="ECO:0000313" key="5">
    <source>
        <dbReference type="Proteomes" id="UP001596958"/>
    </source>
</evidence>
<dbReference type="PROSITE" id="PS50110">
    <property type="entry name" value="RESPONSE_REGULATORY"/>
    <property type="match status" value="1"/>
</dbReference>
<dbReference type="Gene3D" id="3.40.50.2300">
    <property type="match status" value="1"/>
</dbReference>
<protein>
    <submittedName>
        <fullName evidence="4">PleD family two-component system response regulator</fullName>
    </submittedName>
</protein>
<feature type="domain" description="Response regulatory" evidence="3">
    <location>
        <begin position="11"/>
        <end position="124"/>
    </location>
</feature>
<dbReference type="PANTHER" id="PTHR44591">
    <property type="entry name" value="STRESS RESPONSE REGULATOR PROTEIN 1"/>
    <property type="match status" value="1"/>
</dbReference>
<keyword evidence="5" id="KW-1185">Reference proteome</keyword>
<organism evidence="4 5">
    <name type="scientific">Mucilaginibacter calamicampi</name>
    <dbReference type="NCBI Taxonomy" id="1302352"/>
    <lineage>
        <taxon>Bacteria</taxon>
        <taxon>Pseudomonadati</taxon>
        <taxon>Bacteroidota</taxon>
        <taxon>Sphingobacteriia</taxon>
        <taxon>Sphingobacteriales</taxon>
        <taxon>Sphingobacteriaceae</taxon>
        <taxon>Mucilaginibacter</taxon>
    </lineage>
</organism>
<evidence type="ECO:0000256" key="2">
    <source>
        <dbReference type="PROSITE-ProRule" id="PRU00169"/>
    </source>
</evidence>
<evidence type="ECO:0000259" key="3">
    <source>
        <dbReference type="PROSITE" id="PS50110"/>
    </source>
</evidence>